<feature type="compositionally biased region" description="Polar residues" evidence="1">
    <location>
        <begin position="44"/>
        <end position="54"/>
    </location>
</feature>
<evidence type="ECO:0000313" key="3">
    <source>
        <dbReference type="Proteomes" id="UP000284842"/>
    </source>
</evidence>
<protein>
    <submittedName>
        <fullName evidence="2">Uncharacterized protein</fullName>
    </submittedName>
</protein>
<feature type="region of interest" description="Disordered" evidence="1">
    <location>
        <begin position="164"/>
        <end position="184"/>
    </location>
</feature>
<keyword evidence="3" id="KW-1185">Reference proteome</keyword>
<evidence type="ECO:0000256" key="1">
    <source>
        <dbReference type="SAM" id="MobiDB-lite"/>
    </source>
</evidence>
<dbReference type="InParanoid" id="A0A409YMR8"/>
<organism evidence="2 3">
    <name type="scientific">Panaeolus cyanescens</name>
    <dbReference type="NCBI Taxonomy" id="181874"/>
    <lineage>
        <taxon>Eukaryota</taxon>
        <taxon>Fungi</taxon>
        <taxon>Dikarya</taxon>
        <taxon>Basidiomycota</taxon>
        <taxon>Agaricomycotina</taxon>
        <taxon>Agaricomycetes</taxon>
        <taxon>Agaricomycetidae</taxon>
        <taxon>Agaricales</taxon>
        <taxon>Agaricineae</taxon>
        <taxon>Galeropsidaceae</taxon>
        <taxon>Panaeolus</taxon>
    </lineage>
</organism>
<feature type="compositionally biased region" description="Low complexity" evidence="1">
    <location>
        <begin position="242"/>
        <end position="265"/>
    </location>
</feature>
<feature type="region of interest" description="Disordered" evidence="1">
    <location>
        <begin position="1"/>
        <end position="54"/>
    </location>
</feature>
<accession>A0A409YMR8</accession>
<sequence>MESLNDSDLPDVLQTPNNQGNVTGRKLRSSEGNKTPTTPKTTTGVSSNASTTASKLIKTESAANGIKRLDHLTHIMQTEQKASHTIINDRLAKMEENLTAIADAVTRRSSTDDHGKVKELVASHNKTVAAVMDLRASGAKTDNRLNEFNSMLQQIQQTVARLESQQNNGYELPNPKRRRTGEIAQVDDSMDDVHEVILSPATMTAVPTTTSQAPRPVAQAPRPIPFPQPQSSKPRSHGHRGATSAHAYPSTSSAPSSQPQTASPPNFNSKFINTRYVQLGPLAGWDRNITGQFYALMKEMTACPALNAGPDCIRAHRGKDNFHVNISFSTANDANAFTAAWNAGPPPMYNTVVATLLIQEN</sequence>
<evidence type="ECO:0000313" key="2">
    <source>
        <dbReference type="EMBL" id="PPR04340.1"/>
    </source>
</evidence>
<feature type="compositionally biased region" description="Polar residues" evidence="1">
    <location>
        <begin position="201"/>
        <end position="211"/>
    </location>
</feature>
<comment type="caution">
    <text evidence="2">The sequence shown here is derived from an EMBL/GenBank/DDBJ whole genome shotgun (WGS) entry which is preliminary data.</text>
</comment>
<feature type="compositionally biased region" description="Low complexity" evidence="1">
    <location>
        <begin position="34"/>
        <end position="43"/>
    </location>
</feature>
<dbReference type="AlphaFoldDB" id="A0A409YMR8"/>
<gene>
    <name evidence="2" type="ORF">CVT24_013420</name>
</gene>
<feature type="compositionally biased region" description="Low complexity" evidence="1">
    <location>
        <begin position="212"/>
        <end position="221"/>
    </location>
</feature>
<name>A0A409YMR8_9AGAR</name>
<reference evidence="2 3" key="1">
    <citation type="journal article" date="2018" name="Evol. Lett.">
        <title>Horizontal gene cluster transfer increased hallucinogenic mushroom diversity.</title>
        <authorList>
            <person name="Reynolds H.T."/>
            <person name="Vijayakumar V."/>
            <person name="Gluck-Thaler E."/>
            <person name="Korotkin H.B."/>
            <person name="Matheny P.B."/>
            <person name="Slot J.C."/>
        </authorList>
    </citation>
    <scope>NUCLEOTIDE SEQUENCE [LARGE SCALE GENOMIC DNA]</scope>
    <source>
        <strain evidence="2 3">2629</strain>
    </source>
</reference>
<dbReference type="EMBL" id="NHTK01000960">
    <property type="protein sequence ID" value="PPR04340.1"/>
    <property type="molecule type" value="Genomic_DNA"/>
</dbReference>
<feature type="region of interest" description="Disordered" evidence="1">
    <location>
        <begin position="200"/>
        <end position="267"/>
    </location>
</feature>
<proteinExistence type="predicted"/>
<dbReference type="Proteomes" id="UP000284842">
    <property type="component" value="Unassembled WGS sequence"/>
</dbReference>